<protein>
    <recommendedName>
        <fullName evidence="5">DUF3558 domain-containing protein</fullName>
    </recommendedName>
</protein>
<feature type="compositionally biased region" description="Low complexity" evidence="1">
    <location>
        <begin position="167"/>
        <end position="183"/>
    </location>
</feature>
<accession>A0A4P6JLZ7</accession>
<feature type="signal peptide" evidence="2">
    <location>
        <begin position="1"/>
        <end position="29"/>
    </location>
</feature>
<dbReference type="PROSITE" id="PS51257">
    <property type="entry name" value="PROKAR_LIPOPROTEIN"/>
    <property type="match status" value="1"/>
</dbReference>
<dbReference type="RefSeq" id="WP_129886656.1">
    <property type="nucleotide sequence ID" value="NZ_CP035758.1"/>
</dbReference>
<evidence type="ECO:0000313" key="4">
    <source>
        <dbReference type="Proteomes" id="UP000290365"/>
    </source>
</evidence>
<dbReference type="AlphaFoldDB" id="A0A4P6JLZ7"/>
<feature type="chain" id="PRO_5020947204" description="DUF3558 domain-containing protein" evidence="2">
    <location>
        <begin position="30"/>
        <end position="183"/>
    </location>
</feature>
<evidence type="ECO:0000256" key="2">
    <source>
        <dbReference type="SAM" id="SignalP"/>
    </source>
</evidence>
<evidence type="ECO:0000256" key="1">
    <source>
        <dbReference type="SAM" id="MobiDB-lite"/>
    </source>
</evidence>
<reference evidence="3 4" key="1">
    <citation type="submission" date="2019-01" db="EMBL/GenBank/DDBJ databases">
        <title>Ktedonosporobacter rubrisoli SCAWS-G2.</title>
        <authorList>
            <person name="Huang Y."/>
            <person name="Yan B."/>
        </authorList>
    </citation>
    <scope>NUCLEOTIDE SEQUENCE [LARGE SCALE GENOMIC DNA]</scope>
    <source>
        <strain evidence="3 4">SCAWS-G2</strain>
    </source>
</reference>
<dbReference type="KEGG" id="kbs:EPA93_08595"/>
<name>A0A4P6JLZ7_KTERU</name>
<keyword evidence="2" id="KW-0732">Signal</keyword>
<proteinExistence type="predicted"/>
<feature type="compositionally biased region" description="Polar residues" evidence="1">
    <location>
        <begin position="153"/>
        <end position="166"/>
    </location>
</feature>
<dbReference type="EMBL" id="CP035758">
    <property type="protein sequence ID" value="QBD76060.1"/>
    <property type="molecule type" value="Genomic_DNA"/>
</dbReference>
<dbReference type="Proteomes" id="UP000290365">
    <property type="component" value="Chromosome"/>
</dbReference>
<organism evidence="3 4">
    <name type="scientific">Ktedonosporobacter rubrisoli</name>
    <dbReference type="NCBI Taxonomy" id="2509675"/>
    <lineage>
        <taxon>Bacteria</taxon>
        <taxon>Bacillati</taxon>
        <taxon>Chloroflexota</taxon>
        <taxon>Ktedonobacteria</taxon>
        <taxon>Ktedonobacterales</taxon>
        <taxon>Ktedonosporobacteraceae</taxon>
        <taxon>Ktedonosporobacter</taxon>
    </lineage>
</organism>
<gene>
    <name evidence="3" type="ORF">EPA93_08595</name>
</gene>
<keyword evidence="4" id="KW-1185">Reference proteome</keyword>
<evidence type="ECO:0008006" key="5">
    <source>
        <dbReference type="Google" id="ProtNLM"/>
    </source>
</evidence>
<evidence type="ECO:0000313" key="3">
    <source>
        <dbReference type="EMBL" id="QBD76060.1"/>
    </source>
</evidence>
<sequence>MMWSNIRRFVYIGLALGFAVLFAACSNNATTGNNGSVVSQNSSSNGKTVAQTSGQAGSLKLALACSSPDSKDGVNITDSHASACVYTSPGAKLDIKVNLCGDQLDTSSALKGEVVAGSNGFYKWDWTPQASCKVTSSAWNVTVTAHLNGDQARATQGSSSSSMKVTSDNGGSASSSISSSSDN</sequence>
<feature type="region of interest" description="Disordered" evidence="1">
    <location>
        <begin position="151"/>
        <end position="183"/>
    </location>
</feature>